<dbReference type="Gene3D" id="3.40.1490.10">
    <property type="entry name" value="Bit1"/>
    <property type="match status" value="1"/>
</dbReference>
<dbReference type="AlphaFoldDB" id="A0A1C3J8M6"/>
<dbReference type="Pfam" id="PF09391">
    <property type="entry name" value="DUF2000"/>
    <property type="match status" value="1"/>
</dbReference>
<proteinExistence type="predicted"/>
<dbReference type="RefSeq" id="WP_065675213.1">
    <property type="nucleotide sequence ID" value="NZ_AP025463.1"/>
</dbReference>
<gene>
    <name evidence="1" type="ORF">VCE7224_00122</name>
</gene>
<dbReference type="EMBL" id="FLQZ01000002">
    <property type="protein sequence ID" value="SBT11406.1"/>
    <property type="molecule type" value="Genomic_DNA"/>
</dbReference>
<keyword evidence="2" id="KW-1185">Reference proteome</keyword>
<accession>A0A1C3J8M6</accession>
<dbReference type="SUPFAM" id="SSF102462">
    <property type="entry name" value="Peptidyl-tRNA hydrolase II"/>
    <property type="match status" value="1"/>
</dbReference>
<dbReference type="Proteomes" id="UP000092819">
    <property type="component" value="Unassembled WGS sequence"/>
</dbReference>
<evidence type="ECO:0008006" key="3">
    <source>
        <dbReference type="Google" id="ProtNLM"/>
    </source>
</evidence>
<evidence type="ECO:0000313" key="2">
    <source>
        <dbReference type="Proteomes" id="UP000092819"/>
    </source>
</evidence>
<evidence type="ECO:0000313" key="1">
    <source>
        <dbReference type="EMBL" id="SBT11406.1"/>
    </source>
</evidence>
<protein>
    <recommendedName>
        <fullName evidence="3">DUF2000 domain-containing protein</fullName>
    </recommendedName>
</protein>
<organism evidence="1 2">
    <name type="scientific">Vibrio celticus</name>
    <dbReference type="NCBI Taxonomy" id="446372"/>
    <lineage>
        <taxon>Bacteria</taxon>
        <taxon>Pseudomonadati</taxon>
        <taxon>Pseudomonadota</taxon>
        <taxon>Gammaproteobacteria</taxon>
        <taxon>Vibrionales</taxon>
        <taxon>Vibrionaceae</taxon>
        <taxon>Vibrio</taxon>
    </lineage>
</organism>
<dbReference type="InterPro" id="IPR018988">
    <property type="entry name" value="DUF2000"/>
</dbReference>
<dbReference type="PIRSF" id="PIRSF033736">
    <property type="entry name" value="UCP033763"/>
    <property type="match status" value="1"/>
</dbReference>
<name>A0A1C3J8M6_9VIBR</name>
<dbReference type="InterPro" id="IPR023476">
    <property type="entry name" value="Pep_tRNA_hydro_II_dom_sf"/>
</dbReference>
<reference evidence="2" key="1">
    <citation type="submission" date="2016-06" db="EMBL/GenBank/DDBJ databases">
        <authorList>
            <person name="Rodrigo-Torres L."/>
            <person name="Arahal D.R."/>
        </authorList>
    </citation>
    <scope>NUCLEOTIDE SEQUENCE [LARGE SCALE GENOMIC DNA]</scope>
    <source>
        <strain evidence="2">CECT 7224</strain>
    </source>
</reference>
<dbReference type="InterPro" id="IPR017021">
    <property type="entry name" value="UCP033763"/>
</dbReference>
<sequence length="143" mass="16385">MSHLPDESQKRFIAVLSKKMDLGRTLNVLGHLSVGLSNQLESDETCYVDYEDLDGNVHPNLSHYPFIVLKADNSNKLRKVREEAFSRGIKFTDFTSSMIEGGSAEQQQRTKEIKEEDLEYLGVCLFGDTDILREFTKKFSLYK</sequence>